<dbReference type="NCBIfam" id="NF003338">
    <property type="entry name" value="PRK04350.1"/>
    <property type="match status" value="1"/>
</dbReference>
<dbReference type="InterPro" id="IPR035902">
    <property type="entry name" value="Nuc_phospho_transferase"/>
</dbReference>
<keyword evidence="3 6" id="KW-0808">Transferase</keyword>
<gene>
    <name evidence="6" type="ORF">J2T07_002266</name>
</gene>
<dbReference type="Pfam" id="PF07831">
    <property type="entry name" value="PYNP_C"/>
    <property type="match status" value="1"/>
</dbReference>
<dbReference type="Pfam" id="PF00591">
    <property type="entry name" value="Glycos_transf_3"/>
    <property type="match status" value="1"/>
</dbReference>
<dbReference type="SUPFAM" id="SSF54680">
    <property type="entry name" value="Pyrimidine nucleoside phosphorylase C-terminal domain"/>
    <property type="match status" value="1"/>
</dbReference>
<dbReference type="SMART" id="SM00941">
    <property type="entry name" value="PYNP_C"/>
    <property type="match status" value="1"/>
</dbReference>
<reference evidence="6 7" key="1">
    <citation type="submission" date="2023-07" db="EMBL/GenBank/DDBJ databases">
        <title>Sorghum-associated microbial communities from plants grown in Nebraska, USA.</title>
        <authorList>
            <person name="Schachtman D."/>
        </authorList>
    </citation>
    <scope>NUCLEOTIDE SEQUENCE [LARGE SCALE GENOMIC DNA]</scope>
    <source>
        <strain evidence="6 7">CC60</strain>
    </source>
</reference>
<accession>A0ABT9SYK7</accession>
<dbReference type="GO" id="GO:0009032">
    <property type="term" value="F:thymidine phosphorylase activity"/>
    <property type="evidence" value="ECO:0007669"/>
    <property type="project" value="UniProtKB-EC"/>
</dbReference>
<dbReference type="InterPro" id="IPR000053">
    <property type="entry name" value="Thymidine/pyrmidine_PPase"/>
</dbReference>
<dbReference type="PANTHER" id="PTHR10515">
    <property type="entry name" value="THYMIDINE PHOSPHORYLASE"/>
    <property type="match status" value="1"/>
</dbReference>
<organism evidence="6 7">
    <name type="scientific">Luteibacter jiangsuensis</name>
    <dbReference type="NCBI Taxonomy" id="637577"/>
    <lineage>
        <taxon>Bacteria</taxon>
        <taxon>Pseudomonadati</taxon>
        <taxon>Pseudomonadota</taxon>
        <taxon>Gammaproteobacteria</taxon>
        <taxon>Lysobacterales</taxon>
        <taxon>Rhodanobacteraceae</taxon>
        <taxon>Luteibacter</taxon>
    </lineage>
</organism>
<feature type="domain" description="Pyrimidine nucleoside phosphorylase C-terminal" evidence="5">
    <location>
        <begin position="352"/>
        <end position="419"/>
    </location>
</feature>
<dbReference type="PANTHER" id="PTHR10515:SF0">
    <property type="entry name" value="THYMIDINE PHOSPHORYLASE"/>
    <property type="match status" value="1"/>
</dbReference>
<proteinExistence type="predicted"/>
<dbReference type="EMBL" id="JAUSSK010000003">
    <property type="protein sequence ID" value="MDQ0010076.1"/>
    <property type="molecule type" value="Genomic_DNA"/>
</dbReference>
<dbReference type="EC" id="2.4.2.4" evidence="1"/>
<evidence type="ECO:0000259" key="5">
    <source>
        <dbReference type="SMART" id="SM00941"/>
    </source>
</evidence>
<dbReference type="Gene3D" id="3.90.1170.30">
    <property type="entry name" value="Pyrimidine nucleoside phosphorylase-like, C-terminal domain"/>
    <property type="match status" value="1"/>
</dbReference>
<dbReference type="RefSeq" id="WP_306850030.1">
    <property type="nucleotide sequence ID" value="NZ_JAUSSK010000003.1"/>
</dbReference>
<evidence type="ECO:0000313" key="7">
    <source>
        <dbReference type="Proteomes" id="UP001237737"/>
    </source>
</evidence>
<dbReference type="SUPFAM" id="SSF47648">
    <property type="entry name" value="Nucleoside phosphorylase/phosphoribosyltransferase N-terminal domain"/>
    <property type="match status" value="1"/>
</dbReference>
<dbReference type="Proteomes" id="UP001237737">
    <property type="component" value="Unassembled WGS sequence"/>
</dbReference>
<evidence type="ECO:0000256" key="3">
    <source>
        <dbReference type="ARBA" id="ARBA00022679"/>
    </source>
</evidence>
<comment type="catalytic activity">
    <reaction evidence="4">
        <text>thymidine + phosphate = 2-deoxy-alpha-D-ribose 1-phosphate + thymine</text>
        <dbReference type="Rhea" id="RHEA:16037"/>
        <dbReference type="ChEBI" id="CHEBI:17748"/>
        <dbReference type="ChEBI" id="CHEBI:17821"/>
        <dbReference type="ChEBI" id="CHEBI:43474"/>
        <dbReference type="ChEBI" id="CHEBI:57259"/>
        <dbReference type="EC" id="2.4.2.4"/>
    </reaction>
</comment>
<dbReference type="InterPro" id="IPR000312">
    <property type="entry name" value="Glycosyl_Trfase_fam3"/>
</dbReference>
<keyword evidence="2 6" id="KW-0328">Glycosyltransferase</keyword>
<dbReference type="InterPro" id="IPR036320">
    <property type="entry name" value="Glycosyl_Trfase_fam3_N_dom_sf"/>
</dbReference>
<dbReference type="InterPro" id="IPR036566">
    <property type="entry name" value="PYNP-like_C_sf"/>
</dbReference>
<evidence type="ECO:0000256" key="4">
    <source>
        <dbReference type="ARBA" id="ARBA00048550"/>
    </source>
</evidence>
<protein>
    <recommendedName>
        <fullName evidence="1">thymidine phosphorylase</fullName>
        <ecNumber evidence="1">2.4.2.4</ecNumber>
    </recommendedName>
</protein>
<dbReference type="NCBIfam" id="TIGR02645">
    <property type="entry name" value="ARCH_P_rylase"/>
    <property type="match status" value="1"/>
</dbReference>
<evidence type="ECO:0000313" key="6">
    <source>
        <dbReference type="EMBL" id="MDQ0010076.1"/>
    </source>
</evidence>
<dbReference type="SUPFAM" id="SSF52418">
    <property type="entry name" value="Nucleoside phosphorylase/phosphoribosyltransferase catalytic domain"/>
    <property type="match status" value="1"/>
</dbReference>
<dbReference type="InterPro" id="IPR017459">
    <property type="entry name" value="Glycosyl_Trfase_fam3_N_dom"/>
</dbReference>
<dbReference type="Pfam" id="PF02885">
    <property type="entry name" value="Glycos_trans_3N"/>
    <property type="match status" value="1"/>
</dbReference>
<dbReference type="Gene3D" id="3.40.1030.10">
    <property type="entry name" value="Nucleoside phosphorylase/phosphoribosyltransferase catalytic domain"/>
    <property type="match status" value="1"/>
</dbReference>
<evidence type="ECO:0000256" key="1">
    <source>
        <dbReference type="ARBA" id="ARBA00011892"/>
    </source>
</evidence>
<keyword evidence="7" id="KW-1185">Reference proteome</keyword>
<dbReference type="Gene3D" id="1.20.970.50">
    <property type="match status" value="1"/>
</dbReference>
<evidence type="ECO:0000256" key="2">
    <source>
        <dbReference type="ARBA" id="ARBA00022676"/>
    </source>
</evidence>
<dbReference type="InterPro" id="IPR013102">
    <property type="entry name" value="PYNP_C"/>
</dbReference>
<sequence>MHAGSTQSASIIAVRPASLASVRAKMYGRPLTEEQIGGIVSDLAAGHYTDVETAAFLVATAHRNLSMREVVALTRALAATGRTLSWPGRHPVDKHCVGGLPGNRTTPIIVAIAASLGVTMPKTSSRAITSAAGTADVMATMAPVDLDEAKVRQVVERTNGCVIWGGAIGMAPADDRLVRIERQLDINMPVHIVASVLAKKMASGASSVLVDIPVGPSAKLRTREDAEVMAEMFYCVANELGMAIRAVFTDGTQPIGRGIGPALEARDVLAVLRRAPDAPVALRERAIRLAASVLVLSDPGMTELGARRLAAEALASGRAGARFEAICEAQGGMREPPVARHTRTLLAKENGTVTAMKCRELARLAKLAGAPDIPEAGVFLLVGVGDRVHRGQPLLEVHATSEAMLDHAVAYASSRDDLLSIDCRQDAAA</sequence>
<dbReference type="InterPro" id="IPR013466">
    <property type="entry name" value="Thymidine/AMP_Pase"/>
</dbReference>
<name>A0ABT9SYK7_9GAMM</name>
<comment type="caution">
    <text evidence="6">The sequence shown here is derived from an EMBL/GenBank/DDBJ whole genome shotgun (WGS) entry which is preliminary data.</text>
</comment>